<comment type="caution">
    <text evidence="1">The sequence shown here is derived from an EMBL/GenBank/DDBJ whole genome shotgun (WGS) entry which is preliminary data.</text>
</comment>
<evidence type="ECO:0000313" key="2">
    <source>
        <dbReference type="Proteomes" id="UP000229600"/>
    </source>
</evidence>
<name>A0A2H0N5V9_9BACT</name>
<gene>
    <name evidence="1" type="ORF">COV59_01455</name>
</gene>
<organism evidence="1 2">
    <name type="scientific">Candidatus Magasanikbacteria bacterium CG11_big_fil_rev_8_21_14_0_20_39_34</name>
    <dbReference type="NCBI Taxonomy" id="1974653"/>
    <lineage>
        <taxon>Bacteria</taxon>
        <taxon>Candidatus Magasanikiibacteriota</taxon>
    </lineage>
</organism>
<evidence type="ECO:0008006" key="3">
    <source>
        <dbReference type="Google" id="ProtNLM"/>
    </source>
</evidence>
<reference evidence="1 2" key="1">
    <citation type="submission" date="2017-09" db="EMBL/GenBank/DDBJ databases">
        <title>Depth-based differentiation of microbial function through sediment-hosted aquifers and enrichment of novel symbionts in the deep terrestrial subsurface.</title>
        <authorList>
            <person name="Probst A.J."/>
            <person name="Ladd B."/>
            <person name="Jarett J.K."/>
            <person name="Geller-Mcgrath D.E."/>
            <person name="Sieber C.M."/>
            <person name="Emerson J.B."/>
            <person name="Anantharaman K."/>
            <person name="Thomas B.C."/>
            <person name="Malmstrom R."/>
            <person name="Stieglmeier M."/>
            <person name="Klingl A."/>
            <person name="Woyke T."/>
            <person name="Ryan C.M."/>
            <person name="Banfield J.F."/>
        </authorList>
    </citation>
    <scope>NUCLEOTIDE SEQUENCE [LARGE SCALE GENOMIC DNA]</scope>
    <source>
        <strain evidence="1">CG11_big_fil_rev_8_21_14_0_20_39_34</strain>
    </source>
</reference>
<proteinExistence type="predicted"/>
<evidence type="ECO:0000313" key="1">
    <source>
        <dbReference type="EMBL" id="PIR04284.1"/>
    </source>
</evidence>
<dbReference type="Proteomes" id="UP000229600">
    <property type="component" value="Unassembled WGS sequence"/>
</dbReference>
<sequence>MKIFRRRKTVYTKFAMRQKAPEPIERVTLKLPKSLALYFRKAFPHGQRSKFVADCIMDYRHSREIESMEDELRKVGKNRDDQ</sequence>
<dbReference type="AlphaFoldDB" id="A0A2H0N5V9"/>
<protein>
    <recommendedName>
        <fullName evidence="3">CopG family transcriptional regulator</fullName>
    </recommendedName>
</protein>
<accession>A0A2H0N5V9</accession>
<dbReference type="EMBL" id="PCWN01000005">
    <property type="protein sequence ID" value="PIR04284.1"/>
    <property type="molecule type" value="Genomic_DNA"/>
</dbReference>